<gene>
    <name evidence="2" type="ORF">HETIRDRAFT_431094</name>
</gene>
<dbReference type="GeneID" id="20674505"/>
<dbReference type="GO" id="GO:0000932">
    <property type="term" value="C:P-body"/>
    <property type="evidence" value="ECO:0007669"/>
    <property type="project" value="TreeGrafter"/>
</dbReference>
<dbReference type="STRING" id="747525.W4JN50"/>
<dbReference type="RefSeq" id="XP_009553363.1">
    <property type="nucleotide sequence ID" value="XM_009555068.1"/>
</dbReference>
<dbReference type="HOGENOM" id="CLU_049222_2_0_1"/>
<dbReference type="KEGG" id="hir:HETIRDRAFT_431094"/>
<dbReference type="Gene3D" id="3.40.1210.10">
    <property type="entry name" value="Survival protein SurE-like phosphatase/nucleotidase"/>
    <property type="match status" value="1"/>
</dbReference>
<protein>
    <recommendedName>
        <fullName evidence="1">Survival protein SurE-like phosphatase/nucleotidase domain-containing protein</fullName>
    </recommendedName>
</protein>
<dbReference type="PANTHER" id="PTHR47551">
    <property type="entry name" value="TUBULIN--TYROSINE LIGASE PBY1-RELATED"/>
    <property type="match status" value="1"/>
</dbReference>
<dbReference type="eggNOG" id="KOG2157">
    <property type="taxonomic scope" value="Eukaryota"/>
</dbReference>
<dbReference type="AlphaFoldDB" id="W4JN50"/>
<dbReference type="InterPro" id="IPR036523">
    <property type="entry name" value="SurE-like_sf"/>
</dbReference>
<feature type="domain" description="Survival protein SurE-like phosphatase/nucleotidase" evidence="1">
    <location>
        <begin position="9"/>
        <end position="217"/>
    </location>
</feature>
<dbReference type="Proteomes" id="UP000030671">
    <property type="component" value="Unassembled WGS sequence"/>
</dbReference>
<accession>W4JN50</accession>
<name>W4JN50_HETIT</name>
<evidence type="ECO:0000259" key="1">
    <source>
        <dbReference type="Pfam" id="PF01975"/>
    </source>
</evidence>
<dbReference type="InterPro" id="IPR002828">
    <property type="entry name" value="SurE-like_Pase/nucleotidase"/>
</dbReference>
<dbReference type="GO" id="GO:0016787">
    <property type="term" value="F:hydrolase activity"/>
    <property type="evidence" value="ECO:0007669"/>
    <property type="project" value="InterPro"/>
</dbReference>
<proteinExistence type="predicted"/>
<dbReference type="InParanoid" id="W4JN50"/>
<sequence>MASSASYKNDDGPPGPESPYIYGLYKHLTEDLRKAYQIKDTITGRYFYPRDQADGNGDVSDTPRPLRPGELAEWILLDGTPATCANIGLHNLYKGQIDLLACMRQISGPNLGRNTSAAFALSSGTIGAALSSSLSQIRSIALSYGTVIHPTPESFFDPAHRLSARIMKHLYDNWGADPGGIRSGEIDLYNVNVPMVEGLLASEDLPIYWTKIWRNTYGRLFKTISQTNASAREGAVSGAGPDGSVKSSTPILSSLLPKSDDALDQVGHLMFKFSPDMGGLINPAESTLPDGSDGWAMLKGWVSVTPMRASFAEPDSAHGIEADVPSQDRVWKMKL</sequence>
<dbReference type="InterPro" id="IPR027746">
    <property type="entry name" value="TTL"/>
</dbReference>
<organism evidence="2 3">
    <name type="scientific">Heterobasidion irregulare (strain TC 32-1)</name>
    <dbReference type="NCBI Taxonomy" id="747525"/>
    <lineage>
        <taxon>Eukaryota</taxon>
        <taxon>Fungi</taxon>
        <taxon>Dikarya</taxon>
        <taxon>Basidiomycota</taxon>
        <taxon>Agaricomycotina</taxon>
        <taxon>Agaricomycetes</taxon>
        <taxon>Russulales</taxon>
        <taxon>Bondarzewiaceae</taxon>
        <taxon>Heterobasidion</taxon>
        <taxon>Heterobasidion annosum species complex</taxon>
    </lineage>
</organism>
<dbReference type="OrthoDB" id="202825at2759"/>
<evidence type="ECO:0000313" key="3">
    <source>
        <dbReference type="Proteomes" id="UP000030671"/>
    </source>
</evidence>
<dbReference type="EMBL" id="KI925467">
    <property type="protein sequence ID" value="ETW74899.1"/>
    <property type="molecule type" value="Genomic_DNA"/>
</dbReference>
<dbReference type="Pfam" id="PF01975">
    <property type="entry name" value="SurE"/>
    <property type="match status" value="1"/>
</dbReference>
<dbReference type="SUPFAM" id="SSF64167">
    <property type="entry name" value="SurE-like"/>
    <property type="match status" value="1"/>
</dbReference>
<evidence type="ECO:0000313" key="2">
    <source>
        <dbReference type="EMBL" id="ETW74899.1"/>
    </source>
</evidence>
<dbReference type="PANTHER" id="PTHR47551:SF1">
    <property type="entry name" value="TUBULIN--TYROSINE LIGASE PBY1-RELATED"/>
    <property type="match status" value="1"/>
</dbReference>
<keyword evidence="3" id="KW-1185">Reference proteome</keyword>
<reference evidence="2 3" key="1">
    <citation type="journal article" date="2012" name="New Phytol.">
        <title>Insight into trade-off between wood decay and parasitism from the genome of a fungal forest pathogen.</title>
        <authorList>
            <person name="Olson A."/>
            <person name="Aerts A."/>
            <person name="Asiegbu F."/>
            <person name="Belbahri L."/>
            <person name="Bouzid O."/>
            <person name="Broberg A."/>
            <person name="Canback B."/>
            <person name="Coutinho P.M."/>
            <person name="Cullen D."/>
            <person name="Dalman K."/>
            <person name="Deflorio G."/>
            <person name="van Diepen L.T."/>
            <person name="Dunand C."/>
            <person name="Duplessis S."/>
            <person name="Durling M."/>
            <person name="Gonthier P."/>
            <person name="Grimwood J."/>
            <person name="Fossdal C.G."/>
            <person name="Hansson D."/>
            <person name="Henrissat B."/>
            <person name="Hietala A."/>
            <person name="Himmelstrand K."/>
            <person name="Hoffmeister D."/>
            <person name="Hogberg N."/>
            <person name="James T.Y."/>
            <person name="Karlsson M."/>
            <person name="Kohler A."/>
            <person name="Kues U."/>
            <person name="Lee Y.H."/>
            <person name="Lin Y.C."/>
            <person name="Lind M."/>
            <person name="Lindquist E."/>
            <person name="Lombard V."/>
            <person name="Lucas S."/>
            <person name="Lunden K."/>
            <person name="Morin E."/>
            <person name="Murat C."/>
            <person name="Park J."/>
            <person name="Raffaello T."/>
            <person name="Rouze P."/>
            <person name="Salamov A."/>
            <person name="Schmutz J."/>
            <person name="Solheim H."/>
            <person name="Stahlberg J."/>
            <person name="Velez H."/>
            <person name="de Vries R.P."/>
            <person name="Wiebenga A."/>
            <person name="Woodward S."/>
            <person name="Yakovlev I."/>
            <person name="Garbelotto M."/>
            <person name="Martin F."/>
            <person name="Grigoriev I.V."/>
            <person name="Stenlid J."/>
        </authorList>
    </citation>
    <scope>NUCLEOTIDE SEQUENCE [LARGE SCALE GENOMIC DNA]</scope>
    <source>
        <strain evidence="2 3">TC 32-1</strain>
    </source>
</reference>